<dbReference type="HOGENOM" id="CLU_765156_0_0_1"/>
<proteinExistence type="predicted"/>
<sequence length="362" mass="42207">MCPLSDCLTFGSWLESVGYIYSGSARETFANFPEDFAFVSNAVTGSSRFQLPGNRSWNFTRERVYVTLIGSLTSPIADVLSYSRSTFDMIFITHAHAYCLFPQSNLNHRQYYRCKAQLRYGNTDDIRQFVRYLKDIGTPSQALPSPKDICLVGREFSFQRRRSINDDFTLKIALTGTNGDESEEDHVSINSWSIRYGADWITMILRNMRAGNLDFQYCVSPELQFFLNSKCNKGTFLAEWQKISNSIKHPRHSDLVSNLVQHLVRSEETNPNFSAYDKSYLLDGFTIMHIFAILQEIEKKHETLFMHYYDYDDYGKLWLNVKFHVILYQGQPPNEFRCWNTTCDLIAKERVALRFEWSESKY</sequence>
<accession>A0A0D0BI23</accession>
<gene>
    <name evidence="1" type="ORF">GYMLUDRAFT_57345</name>
</gene>
<evidence type="ECO:0000313" key="1">
    <source>
        <dbReference type="EMBL" id="KIK63675.1"/>
    </source>
</evidence>
<protein>
    <submittedName>
        <fullName evidence="1">Uncharacterized protein</fullName>
    </submittedName>
</protein>
<dbReference type="AlphaFoldDB" id="A0A0D0BI23"/>
<evidence type="ECO:0000313" key="2">
    <source>
        <dbReference type="Proteomes" id="UP000053593"/>
    </source>
</evidence>
<reference evidence="1 2" key="1">
    <citation type="submission" date="2014-04" db="EMBL/GenBank/DDBJ databases">
        <title>Evolutionary Origins and Diversification of the Mycorrhizal Mutualists.</title>
        <authorList>
            <consortium name="DOE Joint Genome Institute"/>
            <consortium name="Mycorrhizal Genomics Consortium"/>
            <person name="Kohler A."/>
            <person name="Kuo A."/>
            <person name="Nagy L.G."/>
            <person name="Floudas D."/>
            <person name="Copeland A."/>
            <person name="Barry K.W."/>
            <person name="Cichocki N."/>
            <person name="Veneault-Fourrey C."/>
            <person name="LaButti K."/>
            <person name="Lindquist E.A."/>
            <person name="Lipzen A."/>
            <person name="Lundell T."/>
            <person name="Morin E."/>
            <person name="Murat C."/>
            <person name="Riley R."/>
            <person name="Ohm R."/>
            <person name="Sun H."/>
            <person name="Tunlid A."/>
            <person name="Henrissat B."/>
            <person name="Grigoriev I.V."/>
            <person name="Hibbett D.S."/>
            <person name="Martin F."/>
        </authorList>
    </citation>
    <scope>NUCLEOTIDE SEQUENCE [LARGE SCALE GENOMIC DNA]</scope>
    <source>
        <strain evidence="1 2">FD-317 M1</strain>
    </source>
</reference>
<keyword evidence="2" id="KW-1185">Reference proteome</keyword>
<dbReference type="EMBL" id="KN834763">
    <property type="protein sequence ID" value="KIK63675.1"/>
    <property type="molecule type" value="Genomic_DNA"/>
</dbReference>
<dbReference type="Proteomes" id="UP000053593">
    <property type="component" value="Unassembled WGS sequence"/>
</dbReference>
<organism evidence="1 2">
    <name type="scientific">Collybiopsis luxurians FD-317 M1</name>
    <dbReference type="NCBI Taxonomy" id="944289"/>
    <lineage>
        <taxon>Eukaryota</taxon>
        <taxon>Fungi</taxon>
        <taxon>Dikarya</taxon>
        <taxon>Basidiomycota</taxon>
        <taxon>Agaricomycotina</taxon>
        <taxon>Agaricomycetes</taxon>
        <taxon>Agaricomycetidae</taxon>
        <taxon>Agaricales</taxon>
        <taxon>Marasmiineae</taxon>
        <taxon>Omphalotaceae</taxon>
        <taxon>Collybiopsis</taxon>
        <taxon>Collybiopsis luxurians</taxon>
    </lineage>
</organism>
<name>A0A0D0BI23_9AGAR</name>